<organism evidence="1 2">
    <name type="scientific">Apiospora saccharicola</name>
    <dbReference type="NCBI Taxonomy" id="335842"/>
    <lineage>
        <taxon>Eukaryota</taxon>
        <taxon>Fungi</taxon>
        <taxon>Dikarya</taxon>
        <taxon>Ascomycota</taxon>
        <taxon>Pezizomycotina</taxon>
        <taxon>Sordariomycetes</taxon>
        <taxon>Xylariomycetidae</taxon>
        <taxon>Amphisphaeriales</taxon>
        <taxon>Apiosporaceae</taxon>
        <taxon>Apiospora</taxon>
    </lineage>
</organism>
<comment type="caution">
    <text evidence="1">The sequence shown here is derived from an EMBL/GenBank/DDBJ whole genome shotgun (WGS) entry which is preliminary data.</text>
</comment>
<protein>
    <submittedName>
        <fullName evidence="1">Uncharacterized protein</fullName>
    </submittedName>
</protein>
<sequence>MHLQRHEMSSLAAKQHVHVLRTALPDDPTHRDLKFIHHAVETRRIQSTSAPALVQARGRYRQLTCSATTSISAGKATSSSRR</sequence>
<accession>A0ABR1UX54</accession>
<gene>
    <name evidence="1" type="ORF">PG996_008164</name>
</gene>
<keyword evidence="2" id="KW-1185">Reference proteome</keyword>
<reference evidence="1 2" key="1">
    <citation type="submission" date="2023-01" db="EMBL/GenBank/DDBJ databases">
        <title>Analysis of 21 Apiospora genomes using comparative genomics revels a genus with tremendous synthesis potential of carbohydrate active enzymes and secondary metabolites.</title>
        <authorList>
            <person name="Sorensen T."/>
        </authorList>
    </citation>
    <scope>NUCLEOTIDE SEQUENCE [LARGE SCALE GENOMIC DNA]</scope>
    <source>
        <strain evidence="1 2">CBS 83171</strain>
    </source>
</reference>
<evidence type="ECO:0000313" key="2">
    <source>
        <dbReference type="Proteomes" id="UP001446871"/>
    </source>
</evidence>
<name>A0ABR1UX54_9PEZI</name>
<evidence type="ECO:0000313" key="1">
    <source>
        <dbReference type="EMBL" id="KAK8063512.1"/>
    </source>
</evidence>
<dbReference type="EMBL" id="JAQQWM010000005">
    <property type="protein sequence ID" value="KAK8063512.1"/>
    <property type="molecule type" value="Genomic_DNA"/>
</dbReference>
<proteinExistence type="predicted"/>
<dbReference type="Proteomes" id="UP001446871">
    <property type="component" value="Unassembled WGS sequence"/>
</dbReference>